<comment type="caution">
    <text evidence="3">The sequence shown here is derived from an EMBL/GenBank/DDBJ whole genome shotgun (WGS) entry which is preliminary data.</text>
</comment>
<evidence type="ECO:0000259" key="2">
    <source>
        <dbReference type="Pfam" id="PF25000"/>
    </source>
</evidence>
<proteinExistence type="predicted"/>
<dbReference type="InterPro" id="IPR053137">
    <property type="entry name" value="NLR-like"/>
</dbReference>
<dbReference type="Pfam" id="PF25000">
    <property type="entry name" value="DUF7779"/>
    <property type="match status" value="1"/>
</dbReference>
<dbReference type="Proteomes" id="UP001589647">
    <property type="component" value="Unassembled WGS sequence"/>
</dbReference>
<dbReference type="PANTHER" id="PTHR46082">
    <property type="entry name" value="ATP/GTP-BINDING PROTEIN-RELATED"/>
    <property type="match status" value="1"/>
</dbReference>
<feature type="domain" description="DUF7779" evidence="2">
    <location>
        <begin position="373"/>
        <end position="450"/>
    </location>
</feature>
<keyword evidence="1" id="KW-1133">Transmembrane helix</keyword>
<dbReference type="InterPro" id="IPR011990">
    <property type="entry name" value="TPR-like_helical_dom_sf"/>
</dbReference>
<dbReference type="InterPro" id="IPR056681">
    <property type="entry name" value="DUF7779"/>
</dbReference>
<keyword evidence="4" id="KW-1185">Reference proteome</keyword>
<reference evidence="3 4" key="1">
    <citation type="submission" date="2024-09" db="EMBL/GenBank/DDBJ databases">
        <authorList>
            <person name="Sun Q."/>
            <person name="Mori K."/>
        </authorList>
    </citation>
    <scope>NUCLEOTIDE SEQUENCE [LARGE SCALE GENOMIC DNA]</scope>
    <source>
        <strain evidence="3 4">CCM 3426</strain>
    </source>
</reference>
<protein>
    <submittedName>
        <fullName evidence="3">FxSxx-COOH system tetratricopeptide repeat protein</fullName>
    </submittedName>
</protein>
<dbReference type="EMBL" id="JBHMEI010000046">
    <property type="protein sequence ID" value="MFB9207182.1"/>
    <property type="molecule type" value="Genomic_DNA"/>
</dbReference>
<dbReference type="SUPFAM" id="SSF52540">
    <property type="entry name" value="P-loop containing nucleoside triphosphate hydrolases"/>
    <property type="match status" value="1"/>
</dbReference>
<dbReference type="InterPro" id="IPR027417">
    <property type="entry name" value="P-loop_NTPase"/>
</dbReference>
<evidence type="ECO:0000313" key="4">
    <source>
        <dbReference type="Proteomes" id="UP001589647"/>
    </source>
</evidence>
<accession>A0ABV5IRK8</accession>
<dbReference type="RefSeq" id="WP_189653058.1">
    <property type="nucleotide sequence ID" value="NZ_BMRC01000035.1"/>
</dbReference>
<feature type="transmembrane region" description="Helical" evidence="1">
    <location>
        <begin position="38"/>
        <end position="59"/>
    </location>
</feature>
<dbReference type="Gene3D" id="1.25.40.10">
    <property type="entry name" value="Tetratricopeptide repeat domain"/>
    <property type="match status" value="1"/>
</dbReference>
<feature type="transmembrane region" description="Helical" evidence="1">
    <location>
        <begin position="6"/>
        <end position="26"/>
    </location>
</feature>
<dbReference type="Gene3D" id="3.40.50.300">
    <property type="entry name" value="P-loop containing nucleotide triphosphate hydrolases"/>
    <property type="match status" value="1"/>
</dbReference>
<organism evidence="3 4">
    <name type="scientific">Nonomuraea spiralis</name>
    <dbReference type="NCBI Taxonomy" id="46182"/>
    <lineage>
        <taxon>Bacteria</taxon>
        <taxon>Bacillati</taxon>
        <taxon>Actinomycetota</taxon>
        <taxon>Actinomycetes</taxon>
        <taxon>Streptosporangiales</taxon>
        <taxon>Streptosporangiaceae</taxon>
        <taxon>Nonomuraea</taxon>
    </lineage>
</organism>
<dbReference type="Pfam" id="PF13374">
    <property type="entry name" value="TPR_10"/>
    <property type="match status" value="2"/>
</dbReference>
<sequence length="805" mass="85948">MAVAVSVTMLAAGLVGFFADLLWASADVLDALDKRASVISMFVGIAGLLVAGAALLAQLRPPAPTLPRLPPTPLDETAGTQPPLDARTTGLAGVPAVAGQSARQALPSVSDVPADGVIGLPRRQSMVFVGRGDELEALGQALKDRPGVITQAVIGLGGIGKSELALHYATRHRDAYRLVWWIDAEGPDNIQTGLAGLCRALCAATAATAAAQVPTEEAVAWALAWLGAHSDWLVVWDNVEDIEDVQPYLGRLHTGHVLITSRRDVGWQEVATVLTLGILPRAEAVRLLLEMIGSPAAEDERLAAELAEELGDLPLALKQAGAYIVASPGMDLARYLRLLHTTPQRVLAADSGRRRDADQVVARTWAVTTARIAETDPPAMRLLRLLACYAPDHLPCQVLYGLADTDEVAVAEALGVLASYSMISRSVDGQELSIHRLVQAVTWAELSDDERARVRATAAGLLEAALPADPEAISSWPLYARLLPHARAVLAPESPAMAIFIAYLTVNGDWHTARTVQQQRVTALQDELGLEHLDTLTARTRLAFFTAWGGEPAAARDQITALLPVMERALGPEHPDTLKTRDDLARWTGRAGDTVTARDQITALVPVMERTLGPEHPDTLRARANLAHWTGTAGDAAAARDQFAVLASVREQVLGPEHPATVADHGDLAYWTGEAGDATAAREQLTTLLPVLDRVRGPEHPYTLIYRGFLADFTGEAGDAVVARDQLAALLPVRERVSGVEHPATLTVRSDLAHWTGVAGDSGAARDQLAVLLPVLNRVLGPEHLDTVKARTRFASWTGKAEEHS</sequence>
<dbReference type="PANTHER" id="PTHR46082:SF6">
    <property type="entry name" value="AAA+ ATPASE DOMAIN-CONTAINING PROTEIN-RELATED"/>
    <property type="match status" value="1"/>
</dbReference>
<dbReference type="NCBIfam" id="NF040586">
    <property type="entry name" value="FxSxx_TPR"/>
    <property type="match status" value="1"/>
</dbReference>
<name>A0ABV5IRK8_9ACTN</name>
<gene>
    <name evidence="3" type="primary">fxsT</name>
    <name evidence="3" type="ORF">ACFFV7_38745</name>
</gene>
<keyword evidence="1" id="KW-0812">Transmembrane</keyword>
<evidence type="ECO:0000313" key="3">
    <source>
        <dbReference type="EMBL" id="MFB9207182.1"/>
    </source>
</evidence>
<evidence type="ECO:0000256" key="1">
    <source>
        <dbReference type="SAM" id="Phobius"/>
    </source>
</evidence>
<keyword evidence="1" id="KW-0472">Membrane</keyword>